<sequence>MNTFTEQAKAKVRLNDQQMLKKELDCIAILQHRIELDLALGNIDDAIEHESDMLKSLKSIKQMAYNKELDDVVMTTKQYVELLQRLKSVKVVEFRGTFPWG</sequence>
<protein>
    <submittedName>
        <fullName evidence="1">Uncharacterized protein</fullName>
    </submittedName>
</protein>
<dbReference type="EMBL" id="JBHSTQ010000001">
    <property type="protein sequence ID" value="MFC6385237.1"/>
    <property type="molecule type" value="Genomic_DNA"/>
</dbReference>
<accession>A0ABW1W9N1</accession>
<proteinExistence type="predicted"/>
<name>A0ABW1W9N1_9BACL</name>
<reference evidence="2" key="1">
    <citation type="journal article" date="2019" name="Int. J. Syst. Evol. Microbiol.">
        <title>The Global Catalogue of Microorganisms (GCM) 10K type strain sequencing project: providing services to taxonomists for standard genome sequencing and annotation.</title>
        <authorList>
            <consortium name="The Broad Institute Genomics Platform"/>
            <consortium name="The Broad Institute Genome Sequencing Center for Infectious Disease"/>
            <person name="Wu L."/>
            <person name="Ma J."/>
        </authorList>
    </citation>
    <scope>NUCLEOTIDE SEQUENCE [LARGE SCALE GENOMIC DNA]</scope>
    <source>
        <strain evidence="2">CCUG 42001</strain>
    </source>
</reference>
<dbReference type="RefSeq" id="WP_253077344.1">
    <property type="nucleotide sequence ID" value="NZ_JAMXWN010000019.1"/>
</dbReference>
<evidence type="ECO:0000313" key="1">
    <source>
        <dbReference type="EMBL" id="MFC6385237.1"/>
    </source>
</evidence>
<dbReference type="Proteomes" id="UP001596267">
    <property type="component" value="Unassembled WGS sequence"/>
</dbReference>
<evidence type="ECO:0000313" key="2">
    <source>
        <dbReference type="Proteomes" id="UP001596267"/>
    </source>
</evidence>
<gene>
    <name evidence="1" type="ORF">ACFP7A_01380</name>
</gene>
<keyword evidence="2" id="KW-1185">Reference proteome</keyword>
<comment type="caution">
    <text evidence="1">The sequence shown here is derived from an EMBL/GenBank/DDBJ whole genome shotgun (WGS) entry which is preliminary data.</text>
</comment>
<organism evidence="1 2">
    <name type="scientific">Sporolactobacillus kofuensis</name>
    <dbReference type="NCBI Taxonomy" id="269672"/>
    <lineage>
        <taxon>Bacteria</taxon>
        <taxon>Bacillati</taxon>
        <taxon>Bacillota</taxon>
        <taxon>Bacilli</taxon>
        <taxon>Bacillales</taxon>
        <taxon>Sporolactobacillaceae</taxon>
        <taxon>Sporolactobacillus</taxon>
    </lineage>
</organism>